<organism evidence="1 2">
    <name type="scientific">Simkania negevensis</name>
    <dbReference type="NCBI Taxonomy" id="83561"/>
    <lineage>
        <taxon>Bacteria</taxon>
        <taxon>Pseudomonadati</taxon>
        <taxon>Chlamydiota</taxon>
        <taxon>Chlamydiia</taxon>
        <taxon>Parachlamydiales</taxon>
        <taxon>Simkaniaceae</taxon>
        <taxon>Simkania</taxon>
    </lineage>
</organism>
<proteinExistence type="predicted"/>
<comment type="caution">
    <text evidence="1">The sequence shown here is derived from an EMBL/GenBank/DDBJ whole genome shotgun (WGS) entry which is preliminary data.</text>
</comment>
<dbReference type="Pfam" id="PF13366">
    <property type="entry name" value="PDDEXK_3"/>
    <property type="match status" value="1"/>
</dbReference>
<dbReference type="InterPro" id="IPR026350">
    <property type="entry name" value="GxxExxY"/>
</dbReference>
<keyword evidence="2" id="KW-1185">Reference proteome</keyword>
<reference evidence="1 2" key="1">
    <citation type="submission" date="2021-02" db="EMBL/GenBank/DDBJ databases">
        <title>Activity-based single-cell genomes from oceanic crustal fluid captures similar information to metagenomic and metatranscriptomic surveys with orders of magnitude less sampling.</title>
        <authorList>
            <person name="D'Angelo T.S."/>
            <person name="Orcutt B.N."/>
        </authorList>
    </citation>
    <scope>NUCLEOTIDE SEQUENCE [LARGE SCALE GENOMIC DNA]</scope>
    <source>
        <strain evidence="1">AH-315-G07</strain>
    </source>
</reference>
<dbReference type="Proteomes" id="UP000722121">
    <property type="component" value="Unassembled WGS sequence"/>
</dbReference>
<accession>A0ABS3ARX4</accession>
<dbReference type="EMBL" id="JAFITR010000166">
    <property type="protein sequence ID" value="MBN4067496.1"/>
    <property type="molecule type" value="Genomic_DNA"/>
</dbReference>
<evidence type="ECO:0000313" key="2">
    <source>
        <dbReference type="Proteomes" id="UP000722121"/>
    </source>
</evidence>
<dbReference type="NCBIfam" id="TIGR04256">
    <property type="entry name" value="GxxExxY"/>
    <property type="match status" value="1"/>
</dbReference>
<sequence length="70" mass="7982">QKIGLYIADLIVEGAVVIELKCCDRLLPEHQAQTINYLKVSGTLVGLLINFGKKSVEYKRLYHPDRLNNR</sequence>
<name>A0ABS3ARX4_9BACT</name>
<protein>
    <submittedName>
        <fullName evidence="1">GxxExxY protein</fullName>
    </submittedName>
</protein>
<evidence type="ECO:0000313" key="1">
    <source>
        <dbReference type="EMBL" id="MBN4067496.1"/>
    </source>
</evidence>
<feature type="non-terminal residue" evidence="1">
    <location>
        <position position="1"/>
    </location>
</feature>
<gene>
    <name evidence="1" type="ORF">JYU14_05370</name>
</gene>